<evidence type="ECO:0000256" key="3">
    <source>
        <dbReference type="SAM" id="MobiDB-lite"/>
    </source>
</evidence>
<comment type="caution">
    <text evidence="5">The sequence shown here is derived from an EMBL/GenBank/DDBJ whole genome shotgun (WGS) entry which is preliminary data.</text>
</comment>
<feature type="compositionally biased region" description="Low complexity" evidence="3">
    <location>
        <begin position="260"/>
        <end position="271"/>
    </location>
</feature>
<feature type="region of interest" description="Disordered" evidence="3">
    <location>
        <begin position="253"/>
        <end position="275"/>
    </location>
</feature>
<dbReference type="PROSITE" id="PS51391">
    <property type="entry name" value="CID"/>
    <property type="match status" value="1"/>
</dbReference>
<dbReference type="Gene3D" id="1.25.40.90">
    <property type="match status" value="1"/>
</dbReference>
<dbReference type="InterPro" id="IPR006569">
    <property type="entry name" value="CID_dom"/>
</dbReference>
<reference evidence="5" key="1">
    <citation type="submission" date="2020-06" db="EMBL/GenBank/DDBJ databases">
        <authorList>
            <person name="Li T."/>
            <person name="Hu X."/>
            <person name="Zhang T."/>
            <person name="Song X."/>
            <person name="Zhang H."/>
            <person name="Dai N."/>
            <person name="Sheng W."/>
            <person name="Hou X."/>
            <person name="Wei L."/>
        </authorList>
    </citation>
    <scope>NUCLEOTIDE SEQUENCE</scope>
    <source>
        <strain evidence="5">KEN1</strain>
        <tissue evidence="5">Leaf</tissue>
    </source>
</reference>
<proteinExistence type="predicted"/>
<protein>
    <recommendedName>
        <fullName evidence="4">CID domain-containing protein</fullName>
    </recommendedName>
</protein>
<feature type="domain" description="CID" evidence="4">
    <location>
        <begin position="1"/>
        <end position="103"/>
    </location>
</feature>
<gene>
    <name evidence="5" type="ORF">Slati_2735700</name>
</gene>
<dbReference type="SUPFAM" id="SSF48464">
    <property type="entry name" value="ENTH/VHS domain"/>
    <property type="match status" value="1"/>
</dbReference>
<dbReference type="SMART" id="SM00582">
    <property type="entry name" value="RPR"/>
    <property type="match status" value="1"/>
</dbReference>
<evidence type="ECO:0000256" key="2">
    <source>
        <dbReference type="SAM" id="Coils"/>
    </source>
</evidence>
<dbReference type="EMBL" id="JACGWN010000009">
    <property type="protein sequence ID" value="KAL0434014.1"/>
    <property type="molecule type" value="Genomic_DNA"/>
</dbReference>
<dbReference type="PANTHER" id="PTHR12460:SF27">
    <property type="entry name" value="ENTH_VHS FAMILY PROTEIN"/>
    <property type="match status" value="1"/>
</dbReference>
<dbReference type="GO" id="GO:0000993">
    <property type="term" value="F:RNA polymerase II complex binding"/>
    <property type="evidence" value="ECO:0007669"/>
    <property type="project" value="TreeGrafter"/>
</dbReference>
<organism evidence="5">
    <name type="scientific">Sesamum latifolium</name>
    <dbReference type="NCBI Taxonomy" id="2727402"/>
    <lineage>
        <taxon>Eukaryota</taxon>
        <taxon>Viridiplantae</taxon>
        <taxon>Streptophyta</taxon>
        <taxon>Embryophyta</taxon>
        <taxon>Tracheophyta</taxon>
        <taxon>Spermatophyta</taxon>
        <taxon>Magnoliopsida</taxon>
        <taxon>eudicotyledons</taxon>
        <taxon>Gunneridae</taxon>
        <taxon>Pentapetalae</taxon>
        <taxon>asterids</taxon>
        <taxon>lamiids</taxon>
        <taxon>Lamiales</taxon>
        <taxon>Pedaliaceae</taxon>
        <taxon>Sesamum</taxon>
    </lineage>
</organism>
<evidence type="ECO:0000313" key="5">
    <source>
        <dbReference type="EMBL" id="KAL0434014.1"/>
    </source>
</evidence>
<dbReference type="GO" id="GO:0031124">
    <property type="term" value="P:mRNA 3'-end processing"/>
    <property type="evidence" value="ECO:0007669"/>
    <property type="project" value="TreeGrafter"/>
</dbReference>
<dbReference type="AlphaFoldDB" id="A0AAW2VWH1"/>
<feature type="coiled-coil region" evidence="2">
    <location>
        <begin position="187"/>
        <end position="246"/>
    </location>
</feature>
<dbReference type="Pfam" id="PF04818">
    <property type="entry name" value="CID"/>
    <property type="match status" value="1"/>
</dbReference>
<evidence type="ECO:0000256" key="1">
    <source>
        <dbReference type="ARBA" id="ARBA00022664"/>
    </source>
</evidence>
<name>A0AAW2VWH1_9LAMI</name>
<sequence>MLHHKEADQIITTWDKHLRCPEVVQRVPLLFLANDILRSSKATANEFIARFWKILPSALKEVVENGKADERTTVFRLIRIWEREKVFGSLSQSLEDSLLGEGSPPPLDLGRKCSRSITITKRDEQSIRMKLSIGGSAEKIVSAFELVLHEDANEDKEMHKCKSAVHRVEKMEKDVGKALKKAKGSSRRTITKRLKEEEENLEKSIDKLRSFEAKRAALVFQLQDALREHESQLENLRKEIQAVKLSLSLPQNRIVKQSRSRPSSPKSVAKSQAAETANMKQVVEAKGSAALTFCNAKQANKSVSEMAAELADKLVASSSSQEIMTSVLAKFVAEHAKSTGRMTSSFCNDPMLKSERHNQFYIPPQPTIHRLSSAQAQNQSITNPAPLQYVKPSGGFVSFHDYGLYRPSLPGPPPGAPPSYMVSLLGPPPHQPMPLTMQHGFTAGYQPRRPFSSNM</sequence>
<keyword evidence="1" id="KW-0507">mRNA processing</keyword>
<accession>A0AAW2VWH1</accession>
<dbReference type="InterPro" id="IPR008942">
    <property type="entry name" value="ENTH_VHS"/>
</dbReference>
<dbReference type="GO" id="GO:0005634">
    <property type="term" value="C:nucleus"/>
    <property type="evidence" value="ECO:0007669"/>
    <property type="project" value="UniProtKB-ARBA"/>
</dbReference>
<evidence type="ECO:0000259" key="4">
    <source>
        <dbReference type="PROSITE" id="PS51391"/>
    </source>
</evidence>
<dbReference type="PANTHER" id="PTHR12460">
    <property type="entry name" value="CYCLIN-DEPENDENT KINASE INHIBITOR-RELATED PROTEIN"/>
    <property type="match status" value="1"/>
</dbReference>
<keyword evidence="2" id="KW-0175">Coiled coil</keyword>
<reference evidence="5" key="2">
    <citation type="journal article" date="2024" name="Plant">
        <title>Genomic evolution and insights into agronomic trait innovations of Sesamum species.</title>
        <authorList>
            <person name="Miao H."/>
            <person name="Wang L."/>
            <person name="Qu L."/>
            <person name="Liu H."/>
            <person name="Sun Y."/>
            <person name="Le M."/>
            <person name="Wang Q."/>
            <person name="Wei S."/>
            <person name="Zheng Y."/>
            <person name="Lin W."/>
            <person name="Duan Y."/>
            <person name="Cao H."/>
            <person name="Xiong S."/>
            <person name="Wang X."/>
            <person name="Wei L."/>
            <person name="Li C."/>
            <person name="Ma Q."/>
            <person name="Ju M."/>
            <person name="Zhao R."/>
            <person name="Li G."/>
            <person name="Mu C."/>
            <person name="Tian Q."/>
            <person name="Mei H."/>
            <person name="Zhang T."/>
            <person name="Gao T."/>
            <person name="Zhang H."/>
        </authorList>
    </citation>
    <scope>NUCLEOTIDE SEQUENCE</scope>
    <source>
        <strain evidence="5">KEN1</strain>
    </source>
</reference>